<protein>
    <submittedName>
        <fullName evidence="1">Uncharacterized protein LTHEOB_4939</fullName>
    </submittedName>
</protein>
<organism evidence="1 2">
    <name type="scientific">Neofusicoccum parvum</name>
    <dbReference type="NCBI Taxonomy" id="310453"/>
    <lineage>
        <taxon>Eukaryota</taxon>
        <taxon>Fungi</taxon>
        <taxon>Dikarya</taxon>
        <taxon>Ascomycota</taxon>
        <taxon>Pezizomycotina</taxon>
        <taxon>Dothideomycetes</taxon>
        <taxon>Dothideomycetes incertae sedis</taxon>
        <taxon>Botryosphaeriales</taxon>
        <taxon>Botryosphaeriaceae</taxon>
        <taxon>Neofusicoccum</taxon>
    </lineage>
</organism>
<dbReference type="EMBL" id="BSXG01000073">
    <property type="protein sequence ID" value="GME35981.1"/>
    <property type="molecule type" value="Genomic_DNA"/>
</dbReference>
<accession>A0ACB5SDB7</accession>
<evidence type="ECO:0000313" key="2">
    <source>
        <dbReference type="Proteomes" id="UP001165186"/>
    </source>
</evidence>
<comment type="caution">
    <text evidence="1">The sequence shown here is derived from an EMBL/GenBank/DDBJ whole genome shotgun (WGS) entry which is preliminary data.</text>
</comment>
<gene>
    <name evidence="1" type="primary">g1858</name>
    <name evidence="1" type="ORF">NpPPO83_00001858</name>
</gene>
<evidence type="ECO:0000313" key="1">
    <source>
        <dbReference type="EMBL" id="GME35981.1"/>
    </source>
</evidence>
<reference evidence="1" key="1">
    <citation type="submission" date="2024-09" db="EMBL/GenBank/DDBJ databases">
        <title>Draft Genome Sequences of Neofusicoccum parvum.</title>
        <authorList>
            <person name="Ashida A."/>
            <person name="Camagna M."/>
            <person name="Tanaka A."/>
            <person name="Takemoto D."/>
        </authorList>
    </citation>
    <scope>NUCLEOTIDE SEQUENCE</scope>
    <source>
        <strain evidence="1">PPO83</strain>
    </source>
</reference>
<name>A0ACB5SDB7_9PEZI</name>
<proteinExistence type="predicted"/>
<keyword evidence="2" id="KW-1185">Reference proteome</keyword>
<dbReference type="Proteomes" id="UP001165186">
    <property type="component" value="Unassembled WGS sequence"/>
</dbReference>
<sequence>MDDSALGDALFSPSKAAQQRAQAHDWQHVEAWLSSLYPNRALPTFERNDEILKALLALAAANERADEETALVEALEEEVRHEMGEAGVATADEQADQQLLDTIAASLTSDGRQSLDALARLSTILNAPSPDPETLAHALLAPTTHQAHLTTHATALTTLRTLLARDLAALQHTLRTTTSAPALAPPAPSLPRQTADYVRQTKQLLPKLDEYATRLAALGAADTPTPSSPKHTRTRSAAAASKPPNPLAAPGGGARALASAAVPASTAQLEALAAAEAEVAALRAGAARAEARVRAFGDLPAEREEAVRVVREREAVLAGLRERRDEGFEALVG</sequence>